<sequence>MTIPAELFLAVFATAMIILVTAILFGRHPRQPLEVPKAEELTFRVDNIPIDHAHILNRNSRAIAGWDPNLNQAAIFTAPKPKSLAFRVNNIPIDHADELDLTLRFIAGQDPTLQGAAAIIVYRFLAPQDKQFGFVTVLITTLLFKNELSA</sequence>
<reference evidence="3" key="4">
    <citation type="journal article" date="2015" name="G3 (Bethesda)">
        <title>Genome sequences of three phytopathogenic species of the Magnaporthaceae family of fungi.</title>
        <authorList>
            <person name="Okagaki L.H."/>
            <person name="Nunes C.C."/>
            <person name="Sailsbery J."/>
            <person name="Clay B."/>
            <person name="Brown D."/>
            <person name="John T."/>
            <person name="Oh Y."/>
            <person name="Young N."/>
            <person name="Fitzgerald M."/>
            <person name="Haas B.J."/>
            <person name="Zeng Q."/>
            <person name="Young S."/>
            <person name="Adiconis X."/>
            <person name="Fan L."/>
            <person name="Levin J.Z."/>
            <person name="Mitchell T.K."/>
            <person name="Okubara P.A."/>
            <person name="Farman M.L."/>
            <person name="Kohn L.M."/>
            <person name="Birren B."/>
            <person name="Ma L.-J."/>
            <person name="Dean R.A."/>
        </authorList>
    </citation>
    <scope>NUCLEOTIDE SEQUENCE</scope>
    <source>
        <strain evidence="3">R3-111a-1</strain>
    </source>
</reference>
<protein>
    <submittedName>
        <fullName evidence="2 3">Uncharacterized protein</fullName>
    </submittedName>
</protein>
<feature type="transmembrane region" description="Helical" evidence="1">
    <location>
        <begin position="7"/>
        <end position="26"/>
    </location>
</feature>
<evidence type="ECO:0000313" key="3">
    <source>
        <dbReference type="EnsemblFungi" id="EJT70829"/>
    </source>
</evidence>
<dbReference type="VEuPathDB" id="FungiDB:GGTG_11852"/>
<reference evidence="4" key="1">
    <citation type="submission" date="2010-07" db="EMBL/GenBank/DDBJ databases">
        <title>The genome sequence of Gaeumannomyces graminis var. tritici strain R3-111a-1.</title>
        <authorList>
            <consortium name="The Broad Institute Genome Sequencing Platform"/>
            <person name="Ma L.-J."/>
            <person name="Dead R."/>
            <person name="Young S."/>
            <person name="Zeng Q."/>
            <person name="Koehrsen M."/>
            <person name="Alvarado L."/>
            <person name="Berlin A."/>
            <person name="Chapman S.B."/>
            <person name="Chen Z."/>
            <person name="Freedman E."/>
            <person name="Gellesch M."/>
            <person name="Goldberg J."/>
            <person name="Griggs A."/>
            <person name="Gujja S."/>
            <person name="Heilman E.R."/>
            <person name="Heiman D."/>
            <person name="Hepburn T."/>
            <person name="Howarth C."/>
            <person name="Jen D."/>
            <person name="Larson L."/>
            <person name="Mehta T."/>
            <person name="Neiman D."/>
            <person name="Pearson M."/>
            <person name="Roberts A."/>
            <person name="Saif S."/>
            <person name="Shea T."/>
            <person name="Shenoy N."/>
            <person name="Sisk P."/>
            <person name="Stolte C."/>
            <person name="Sykes S."/>
            <person name="Walk T."/>
            <person name="White J."/>
            <person name="Yandava C."/>
            <person name="Haas B."/>
            <person name="Nusbaum C."/>
            <person name="Birren B."/>
        </authorList>
    </citation>
    <scope>NUCLEOTIDE SEQUENCE [LARGE SCALE GENOMIC DNA]</scope>
    <source>
        <strain evidence="4">R3-111a-1</strain>
    </source>
</reference>
<evidence type="ECO:0000256" key="1">
    <source>
        <dbReference type="SAM" id="Phobius"/>
    </source>
</evidence>
<dbReference type="EnsemblFungi" id="EJT70829">
    <property type="protein sequence ID" value="EJT70829"/>
    <property type="gene ID" value="GGTG_11852"/>
</dbReference>
<evidence type="ECO:0000313" key="2">
    <source>
        <dbReference type="EMBL" id="EJT70829.1"/>
    </source>
</evidence>
<dbReference type="EMBL" id="GL385401">
    <property type="protein sequence ID" value="EJT70829.1"/>
    <property type="molecule type" value="Genomic_DNA"/>
</dbReference>
<accession>J3PEC7</accession>
<dbReference type="RefSeq" id="XP_009228007.1">
    <property type="nucleotide sequence ID" value="XM_009229743.1"/>
</dbReference>
<reference evidence="2" key="3">
    <citation type="submission" date="2010-09" db="EMBL/GenBank/DDBJ databases">
        <title>Annotation of Gaeumannomyces graminis var. tritici R3-111a-1.</title>
        <authorList>
            <consortium name="The Broad Institute Genome Sequencing Platform"/>
            <person name="Ma L.-J."/>
            <person name="Dead R."/>
            <person name="Young S.K."/>
            <person name="Zeng Q."/>
            <person name="Gargeya S."/>
            <person name="Fitzgerald M."/>
            <person name="Haas B."/>
            <person name="Abouelleil A."/>
            <person name="Alvarado L."/>
            <person name="Arachchi H.M."/>
            <person name="Berlin A."/>
            <person name="Brown A."/>
            <person name="Chapman S.B."/>
            <person name="Chen Z."/>
            <person name="Dunbar C."/>
            <person name="Freedman E."/>
            <person name="Gearin G."/>
            <person name="Gellesch M."/>
            <person name="Goldberg J."/>
            <person name="Griggs A."/>
            <person name="Gujja S."/>
            <person name="Heiman D."/>
            <person name="Howarth C."/>
            <person name="Larson L."/>
            <person name="Lui A."/>
            <person name="MacDonald P.J.P."/>
            <person name="Mehta T."/>
            <person name="Montmayeur A."/>
            <person name="Murphy C."/>
            <person name="Neiman D."/>
            <person name="Pearson M."/>
            <person name="Priest M."/>
            <person name="Roberts A."/>
            <person name="Saif S."/>
            <person name="Shea T."/>
            <person name="Shenoy N."/>
            <person name="Sisk P."/>
            <person name="Stolte C."/>
            <person name="Sykes S."/>
            <person name="Yandava C."/>
            <person name="Wortman J."/>
            <person name="Nusbaum C."/>
            <person name="Birren B."/>
        </authorList>
    </citation>
    <scope>NUCLEOTIDE SEQUENCE</scope>
    <source>
        <strain evidence="2">R3-111a-1</strain>
    </source>
</reference>
<evidence type="ECO:0000313" key="4">
    <source>
        <dbReference type="Proteomes" id="UP000006039"/>
    </source>
</evidence>
<reference evidence="3" key="5">
    <citation type="submission" date="2018-04" db="UniProtKB">
        <authorList>
            <consortium name="EnsemblFungi"/>
        </authorList>
    </citation>
    <scope>IDENTIFICATION</scope>
    <source>
        <strain evidence="3">R3-111a-1</strain>
    </source>
</reference>
<keyword evidence="1" id="KW-0472">Membrane</keyword>
<proteinExistence type="predicted"/>
<dbReference type="OrthoDB" id="7464126at2759"/>
<gene>
    <name evidence="3" type="primary">20352310</name>
    <name evidence="2" type="ORF">GGTG_11852</name>
</gene>
<organism evidence="2">
    <name type="scientific">Gaeumannomyces tritici (strain R3-111a-1)</name>
    <name type="common">Wheat and barley take-all root rot fungus</name>
    <name type="synonym">Gaeumannomyces graminis var. tritici</name>
    <dbReference type="NCBI Taxonomy" id="644352"/>
    <lineage>
        <taxon>Eukaryota</taxon>
        <taxon>Fungi</taxon>
        <taxon>Dikarya</taxon>
        <taxon>Ascomycota</taxon>
        <taxon>Pezizomycotina</taxon>
        <taxon>Sordariomycetes</taxon>
        <taxon>Sordariomycetidae</taxon>
        <taxon>Magnaporthales</taxon>
        <taxon>Magnaporthaceae</taxon>
        <taxon>Gaeumannomyces</taxon>
    </lineage>
</organism>
<dbReference type="HOGENOM" id="CLU_1740623_0_0_1"/>
<keyword evidence="1" id="KW-0812">Transmembrane</keyword>
<dbReference type="GeneID" id="20352310"/>
<keyword evidence="1" id="KW-1133">Transmembrane helix</keyword>
<reference evidence="2" key="2">
    <citation type="submission" date="2010-07" db="EMBL/GenBank/DDBJ databases">
        <authorList>
            <consortium name="The Broad Institute Genome Sequencing Platform"/>
            <consortium name="Broad Institute Genome Sequencing Center for Infectious Disease"/>
            <person name="Ma L.-J."/>
            <person name="Dead R."/>
            <person name="Young S."/>
            <person name="Zeng Q."/>
            <person name="Koehrsen M."/>
            <person name="Alvarado L."/>
            <person name="Berlin A."/>
            <person name="Chapman S.B."/>
            <person name="Chen Z."/>
            <person name="Freedman E."/>
            <person name="Gellesch M."/>
            <person name="Goldberg J."/>
            <person name="Griggs A."/>
            <person name="Gujja S."/>
            <person name="Heilman E.R."/>
            <person name="Heiman D."/>
            <person name="Hepburn T."/>
            <person name="Howarth C."/>
            <person name="Jen D."/>
            <person name="Larson L."/>
            <person name="Mehta T."/>
            <person name="Neiman D."/>
            <person name="Pearson M."/>
            <person name="Roberts A."/>
            <person name="Saif S."/>
            <person name="Shea T."/>
            <person name="Shenoy N."/>
            <person name="Sisk P."/>
            <person name="Stolte C."/>
            <person name="Sykes S."/>
            <person name="Walk T."/>
            <person name="White J."/>
            <person name="Yandava C."/>
            <person name="Haas B."/>
            <person name="Nusbaum C."/>
            <person name="Birren B."/>
        </authorList>
    </citation>
    <scope>NUCLEOTIDE SEQUENCE</scope>
    <source>
        <strain evidence="2">R3-111a-1</strain>
    </source>
</reference>
<name>J3PEC7_GAET3</name>
<keyword evidence="4" id="KW-1185">Reference proteome</keyword>
<dbReference type="AlphaFoldDB" id="J3PEC7"/>
<dbReference type="Proteomes" id="UP000006039">
    <property type="component" value="Unassembled WGS sequence"/>
</dbReference>